<evidence type="ECO:0000256" key="1">
    <source>
        <dbReference type="SAM" id="MobiDB-lite"/>
    </source>
</evidence>
<organism evidence="2 3">
    <name type="scientific">Penicillium nordicum</name>
    <dbReference type="NCBI Taxonomy" id="229535"/>
    <lineage>
        <taxon>Eukaryota</taxon>
        <taxon>Fungi</taxon>
        <taxon>Dikarya</taxon>
        <taxon>Ascomycota</taxon>
        <taxon>Pezizomycotina</taxon>
        <taxon>Eurotiomycetes</taxon>
        <taxon>Eurotiomycetidae</taxon>
        <taxon>Eurotiales</taxon>
        <taxon>Aspergillaceae</taxon>
        <taxon>Penicillium</taxon>
    </lineage>
</organism>
<evidence type="ECO:0000313" key="3">
    <source>
        <dbReference type="Proteomes" id="UP000037696"/>
    </source>
</evidence>
<evidence type="ECO:0000313" key="2">
    <source>
        <dbReference type="EMBL" id="KOS41102.1"/>
    </source>
</evidence>
<reference evidence="2 3" key="1">
    <citation type="submission" date="2015-08" db="EMBL/GenBank/DDBJ databases">
        <title>Genome sequencing of Penicillium nordicum.</title>
        <authorList>
            <person name="Nguyen H.D."/>
            <person name="Seifert K.A."/>
        </authorList>
    </citation>
    <scope>NUCLEOTIDE SEQUENCE [LARGE SCALE GENOMIC DNA]</scope>
    <source>
        <strain evidence="2 3">DAOMC 185683</strain>
    </source>
</reference>
<protein>
    <submittedName>
        <fullName evidence="2">Uncharacterized protein</fullName>
    </submittedName>
</protein>
<accession>A0A0M9WDY6</accession>
<gene>
    <name evidence="2" type="ORF">ACN38_g8048</name>
</gene>
<name>A0A0M9WDY6_9EURO</name>
<proteinExistence type="predicted"/>
<sequence>MRRLHPKLTIIQVMCFFSNYPDRTKYLLIYGGLRHLQRREVGAYGDCIQGNHYGKDGMVIKDSEFLIDRSAHGPRSSDTLPPNYARDVS</sequence>
<dbReference type="EMBL" id="LHQQ01000142">
    <property type="protein sequence ID" value="KOS41102.1"/>
    <property type="molecule type" value="Genomic_DNA"/>
</dbReference>
<feature type="region of interest" description="Disordered" evidence="1">
    <location>
        <begin position="70"/>
        <end position="89"/>
    </location>
</feature>
<keyword evidence="3" id="KW-1185">Reference proteome</keyword>
<dbReference type="Proteomes" id="UP000037696">
    <property type="component" value="Unassembled WGS sequence"/>
</dbReference>
<dbReference type="AlphaFoldDB" id="A0A0M9WDY6"/>
<comment type="caution">
    <text evidence="2">The sequence shown here is derived from an EMBL/GenBank/DDBJ whole genome shotgun (WGS) entry which is preliminary data.</text>
</comment>